<evidence type="ECO:0000313" key="3">
    <source>
        <dbReference type="Proteomes" id="UP000283895"/>
    </source>
</evidence>
<evidence type="ECO:0000313" key="2">
    <source>
        <dbReference type="EMBL" id="ROW11630.1"/>
    </source>
</evidence>
<organism evidence="2 3">
    <name type="scientific">Cytospora schulzeri</name>
    <dbReference type="NCBI Taxonomy" id="448051"/>
    <lineage>
        <taxon>Eukaryota</taxon>
        <taxon>Fungi</taxon>
        <taxon>Dikarya</taxon>
        <taxon>Ascomycota</taxon>
        <taxon>Pezizomycotina</taxon>
        <taxon>Sordariomycetes</taxon>
        <taxon>Sordariomycetidae</taxon>
        <taxon>Diaporthales</taxon>
        <taxon>Cytosporaceae</taxon>
        <taxon>Cytospora</taxon>
    </lineage>
</organism>
<reference evidence="2 3" key="1">
    <citation type="submission" date="2015-09" db="EMBL/GenBank/DDBJ databases">
        <title>Host preference determinants of Valsa canker pathogens revealed by comparative genomics.</title>
        <authorList>
            <person name="Yin Z."/>
            <person name="Huang L."/>
        </authorList>
    </citation>
    <scope>NUCLEOTIDE SEQUENCE [LARGE SCALE GENOMIC DNA]</scope>
    <source>
        <strain evidence="2 3">03-1</strain>
    </source>
</reference>
<dbReference type="OrthoDB" id="5222159at2759"/>
<proteinExistence type="predicted"/>
<gene>
    <name evidence="2" type="ORF">VMCG_01358</name>
</gene>
<accession>A0A423X7K7</accession>
<feature type="compositionally biased region" description="Basic and acidic residues" evidence="1">
    <location>
        <begin position="321"/>
        <end position="333"/>
    </location>
</feature>
<dbReference type="EMBL" id="LKEA01000002">
    <property type="protein sequence ID" value="ROW11630.1"/>
    <property type="molecule type" value="Genomic_DNA"/>
</dbReference>
<name>A0A423X7K7_9PEZI</name>
<feature type="region of interest" description="Disordered" evidence="1">
    <location>
        <begin position="222"/>
        <end position="244"/>
    </location>
</feature>
<feature type="compositionally biased region" description="Low complexity" evidence="1">
    <location>
        <begin position="436"/>
        <end position="457"/>
    </location>
</feature>
<feature type="region of interest" description="Disordered" evidence="1">
    <location>
        <begin position="394"/>
        <end position="509"/>
    </location>
</feature>
<sequence length="509" mass="54920">MASSFSSQVNNAFRTPTHSIDNRQLGRDWKRDFNDETSIWDDRVGAGHSWNIPKIDVNNIPTTPPDEILSPQPKQCVQKILKLTGKISPTASVSSVDSPTLHNSQQKIKQLTGLDVGLGGTNHNQLHSLHALQDDVSPISLSSSMYSQDGLETAISELEKESSEYSYRYMDDEFNEVTTPLSPPNFKALSTRPLSTAPVSPTSTPAALRLSDFRGGNHTEILSQLDEPQHHQDSGAEWASYRESSPSDRVIDLYHSTTNDIAKGSAPPLGTKYSAAAWSPPPAAAERRSVLWGSKPSEIFQRSRLNLSSSSSLPPAAVDSRPSKTDSFSDRRASSRNRVPPPLEQAREAPKPGRNTLPQRTPYPLPSPSLMSAFDEDDSRKRFSLLSKVFSSSSSKNRVSSASRGSSVQSPREDRSSAAAVPVHSSSAHRIEGPDAPWAAKSTASAAASSSGRPAPAGLGVFQRTMESARQSVGLKSKAEKRRQGLKGKIRVVGPEELGGVAGTGPRQA</sequence>
<dbReference type="Proteomes" id="UP000283895">
    <property type="component" value="Unassembled WGS sequence"/>
</dbReference>
<keyword evidence="3" id="KW-1185">Reference proteome</keyword>
<feature type="compositionally biased region" description="Basic residues" evidence="1">
    <location>
        <begin position="479"/>
        <end position="490"/>
    </location>
</feature>
<feature type="region of interest" description="Disordered" evidence="1">
    <location>
        <begin position="306"/>
        <end position="374"/>
    </location>
</feature>
<evidence type="ECO:0000256" key="1">
    <source>
        <dbReference type="SAM" id="MobiDB-lite"/>
    </source>
</evidence>
<dbReference type="AlphaFoldDB" id="A0A423X7K7"/>
<protein>
    <submittedName>
        <fullName evidence="2">Uncharacterized protein</fullName>
    </submittedName>
</protein>
<feature type="compositionally biased region" description="Low complexity" evidence="1">
    <location>
        <begin position="394"/>
        <end position="410"/>
    </location>
</feature>
<comment type="caution">
    <text evidence="2">The sequence shown here is derived from an EMBL/GenBank/DDBJ whole genome shotgun (WGS) entry which is preliminary data.</text>
</comment>
<feature type="compositionally biased region" description="Low complexity" evidence="1">
    <location>
        <begin position="417"/>
        <end position="428"/>
    </location>
</feature>